<evidence type="ECO:0000256" key="1">
    <source>
        <dbReference type="SAM" id="SignalP"/>
    </source>
</evidence>
<organism evidence="2 3">
    <name type="scientific">Noviherbaspirillum humi</name>
    <dbReference type="NCBI Taxonomy" id="1688639"/>
    <lineage>
        <taxon>Bacteria</taxon>
        <taxon>Pseudomonadati</taxon>
        <taxon>Pseudomonadota</taxon>
        <taxon>Betaproteobacteria</taxon>
        <taxon>Burkholderiales</taxon>
        <taxon>Oxalobacteraceae</taxon>
        <taxon>Noviherbaspirillum</taxon>
    </lineage>
</organism>
<reference evidence="2 3" key="1">
    <citation type="submission" date="2017-06" db="EMBL/GenBank/DDBJ databases">
        <authorList>
            <person name="Kim H.J."/>
            <person name="Triplett B.A."/>
        </authorList>
    </citation>
    <scope>NUCLEOTIDE SEQUENCE [LARGE SCALE GENOMIC DNA]</scope>
    <source>
        <strain evidence="2 3">U15</strain>
    </source>
</reference>
<evidence type="ECO:0008006" key="4">
    <source>
        <dbReference type="Google" id="ProtNLM"/>
    </source>
</evidence>
<dbReference type="RefSeq" id="WP_143131377.1">
    <property type="nucleotide sequence ID" value="NZ_FZOT01000016.1"/>
</dbReference>
<dbReference type="Proteomes" id="UP000198284">
    <property type="component" value="Unassembled WGS sequence"/>
</dbReference>
<name>A0A239KPD5_9BURK</name>
<evidence type="ECO:0000313" key="3">
    <source>
        <dbReference type="Proteomes" id="UP000198284"/>
    </source>
</evidence>
<sequence>MYRFNRLLLALIVGVFAVNMPAFAVMAAPGSSASMGRADQPFFPQGPQHGVITSIDVAGNAIVIDKVSYMFVPALTRMHAVDKRMAVNPLSLKPGQRIEYTVVPEGASKRRVESIFIRDEAE</sequence>
<proteinExistence type="predicted"/>
<dbReference type="AlphaFoldDB" id="A0A239KPD5"/>
<keyword evidence="3" id="KW-1185">Reference proteome</keyword>
<gene>
    <name evidence="2" type="ORF">SAMN06265795_116112</name>
</gene>
<accession>A0A239KPD5</accession>
<feature type="chain" id="PRO_5013394445" description="Cu and Ag efflux protein CusF" evidence="1">
    <location>
        <begin position="25"/>
        <end position="122"/>
    </location>
</feature>
<feature type="signal peptide" evidence="1">
    <location>
        <begin position="1"/>
        <end position="24"/>
    </location>
</feature>
<dbReference type="EMBL" id="FZOT01000016">
    <property type="protein sequence ID" value="SNT19538.1"/>
    <property type="molecule type" value="Genomic_DNA"/>
</dbReference>
<protein>
    <recommendedName>
        <fullName evidence="4">Cu and Ag efflux protein CusF</fullName>
    </recommendedName>
</protein>
<keyword evidence="1" id="KW-0732">Signal</keyword>
<evidence type="ECO:0000313" key="2">
    <source>
        <dbReference type="EMBL" id="SNT19538.1"/>
    </source>
</evidence>